<dbReference type="PANTHER" id="PTHR21327:SF34">
    <property type="entry name" value="3,4-DIHYDROXY-2-BUTANONE 4-PHOSPHATE SYNTHASE"/>
    <property type="match status" value="1"/>
</dbReference>
<keyword evidence="10 14" id="KW-0479">Metal-binding</keyword>
<dbReference type="PANTHER" id="PTHR21327">
    <property type="entry name" value="GTP CYCLOHYDROLASE II-RELATED"/>
    <property type="match status" value="1"/>
</dbReference>
<feature type="site" description="Essential for catalytic activity" evidence="14">
    <location>
        <position position="126"/>
    </location>
</feature>
<dbReference type="NCBIfam" id="NF010626">
    <property type="entry name" value="PRK14019.1"/>
    <property type="match status" value="1"/>
</dbReference>
<organism evidence="16 17">
    <name type="scientific">Denitrificimonas halotolerans</name>
    <dbReference type="NCBI Taxonomy" id="3098930"/>
    <lineage>
        <taxon>Bacteria</taxon>
        <taxon>Pseudomonadati</taxon>
        <taxon>Pseudomonadota</taxon>
        <taxon>Gammaproteobacteria</taxon>
        <taxon>Pseudomonadales</taxon>
        <taxon>Pseudomonadaceae</taxon>
        <taxon>Denitrificimonas</taxon>
    </lineage>
</organism>
<dbReference type="InterPro" id="IPR017945">
    <property type="entry name" value="DHBP_synth_RibB-like_a/b_dom"/>
</dbReference>
<dbReference type="EC" id="4.1.99.12" evidence="7 14"/>
<gene>
    <name evidence="16" type="primary">ribBA</name>
    <name evidence="14" type="synonym">ribB</name>
    <name evidence="16" type="ORF">TOI97_00805</name>
</gene>
<evidence type="ECO:0000256" key="3">
    <source>
        <dbReference type="ARBA" id="ARBA00002284"/>
    </source>
</evidence>
<dbReference type="Pfam" id="PF00926">
    <property type="entry name" value="DHBP_synthase"/>
    <property type="match status" value="1"/>
</dbReference>
<evidence type="ECO:0000259" key="15">
    <source>
        <dbReference type="Pfam" id="PF00925"/>
    </source>
</evidence>
<feature type="binding site" evidence="14">
    <location>
        <position position="28"/>
    </location>
    <ligand>
        <name>Mg(2+)</name>
        <dbReference type="ChEBI" id="CHEBI:18420"/>
        <label>1</label>
    </ligand>
</feature>
<dbReference type="Gene3D" id="3.40.50.10990">
    <property type="entry name" value="GTP cyclohydrolase II"/>
    <property type="match status" value="1"/>
</dbReference>
<evidence type="ECO:0000256" key="1">
    <source>
        <dbReference type="ARBA" id="ARBA00000141"/>
    </source>
</evidence>
<dbReference type="RefSeq" id="WP_321552228.1">
    <property type="nucleotide sequence ID" value="NZ_JAXIVU010000001.1"/>
</dbReference>
<dbReference type="InterPro" id="IPR032677">
    <property type="entry name" value="GTP_cyclohydro_II"/>
</dbReference>
<comment type="caution">
    <text evidence="16">The sequence shown here is derived from an EMBL/GenBank/DDBJ whole genome shotgun (WGS) entry which is preliminary data.</text>
</comment>
<dbReference type="SUPFAM" id="SSF142695">
    <property type="entry name" value="RibA-like"/>
    <property type="match status" value="1"/>
</dbReference>
<keyword evidence="9 14" id="KW-0686">Riboflavin biosynthesis</keyword>
<evidence type="ECO:0000256" key="9">
    <source>
        <dbReference type="ARBA" id="ARBA00022619"/>
    </source>
</evidence>
<comment type="similarity">
    <text evidence="6">In the C-terminal section; belongs to the GTP cyclohydrolase II family.</text>
</comment>
<evidence type="ECO:0000256" key="10">
    <source>
        <dbReference type="ARBA" id="ARBA00022723"/>
    </source>
</evidence>
<feature type="binding site" evidence="14">
    <location>
        <begin position="140"/>
        <end position="144"/>
    </location>
    <ligand>
        <name>D-ribulose 5-phosphate</name>
        <dbReference type="ChEBI" id="CHEBI:58121"/>
    </ligand>
</feature>
<proteinExistence type="inferred from homology"/>
<sequence>MSLNTIEEIITDIRAGKMVILVDDEDRENEGDIIIASECVTAEHINFMAKHARGLICMPMSVERCERLGLPLMARHNGSGFGTKFTVSIEAAEGVTTGISAADRARTVQAAVAKDAAADDIVSPGHIFPLMAQPGGVLARAGHTEAACDLARLAGFESSGVICEIMNDDGTMARRPELELFAQEHGLKMGTIADLIHYRMIHERTIERVSTQKLDSEVGQFNLVTYRESNLGDVHLALTLGTISPEQPTLVRVHNMDPLRDLFMVNQEGRWSLRAAMTEVAKAGSGVVLLLGNQMTGSSLLEHLERHLGEGGEAKTAKTPSTYSTVGAGSQILRDLGVRKMRLLSSPMRFSAISGFDLEVVEYLQPQD</sequence>
<evidence type="ECO:0000313" key="16">
    <source>
        <dbReference type="EMBL" id="MDY7218126.1"/>
    </source>
</evidence>
<dbReference type="NCBIfam" id="TIGR00506">
    <property type="entry name" value="ribB"/>
    <property type="match status" value="1"/>
</dbReference>
<dbReference type="InterPro" id="IPR000422">
    <property type="entry name" value="DHBP_synthase_RibB"/>
</dbReference>
<dbReference type="PIRSF" id="PIRSF001259">
    <property type="entry name" value="RibA"/>
    <property type="match status" value="1"/>
</dbReference>
<feature type="binding site" evidence="14">
    <location>
        <begin position="27"/>
        <end position="28"/>
    </location>
    <ligand>
        <name>D-ribulose 5-phosphate</name>
        <dbReference type="ChEBI" id="CHEBI:58121"/>
    </ligand>
</feature>
<dbReference type="EMBL" id="JAXIVU010000001">
    <property type="protein sequence ID" value="MDY7218126.1"/>
    <property type="molecule type" value="Genomic_DNA"/>
</dbReference>
<evidence type="ECO:0000256" key="12">
    <source>
        <dbReference type="ARBA" id="ARBA00023211"/>
    </source>
</evidence>
<accession>A0ABU5GML9</accession>
<keyword evidence="16" id="KW-0378">Hydrolase</keyword>
<evidence type="ECO:0000256" key="8">
    <source>
        <dbReference type="ARBA" id="ARBA00018836"/>
    </source>
</evidence>
<feature type="binding site" evidence="14">
    <location>
        <position position="143"/>
    </location>
    <ligand>
        <name>Mg(2+)</name>
        <dbReference type="ChEBI" id="CHEBI:18420"/>
        <label>2</label>
    </ligand>
</feature>
<reference evidence="16 17" key="1">
    <citation type="submission" date="2023-12" db="EMBL/GenBank/DDBJ databases">
        <title>Denitrificimonas halotolerans sp. nov.,a novel species isolated from landfill leachate.</title>
        <authorList>
            <person name="Wang S."/>
        </authorList>
    </citation>
    <scope>NUCLEOTIDE SEQUENCE [LARGE SCALE GENOMIC DNA]</scope>
    <source>
        <strain evidence="16 17">JX-1</strain>
    </source>
</reference>
<evidence type="ECO:0000256" key="6">
    <source>
        <dbReference type="ARBA" id="ARBA00008976"/>
    </source>
</evidence>
<evidence type="ECO:0000256" key="7">
    <source>
        <dbReference type="ARBA" id="ARBA00012153"/>
    </source>
</evidence>
<feature type="domain" description="GTP cyclohydrolase II" evidence="15">
    <location>
        <begin position="208"/>
        <end position="364"/>
    </location>
</feature>
<dbReference type="HAMAP" id="MF_00180">
    <property type="entry name" value="RibB"/>
    <property type="match status" value="1"/>
</dbReference>
<evidence type="ECO:0000256" key="5">
    <source>
        <dbReference type="ARBA" id="ARBA00005520"/>
    </source>
</evidence>
<dbReference type="GO" id="GO:0003935">
    <property type="term" value="F:GTP cyclohydrolase II activity"/>
    <property type="evidence" value="ECO:0007669"/>
    <property type="project" value="UniProtKB-EC"/>
</dbReference>
<name>A0ABU5GML9_9GAMM</name>
<comment type="cofactor">
    <cofactor evidence="14">
        <name>Mg(2+)</name>
        <dbReference type="ChEBI" id="CHEBI:18420"/>
    </cofactor>
    <cofactor evidence="14">
        <name>Mn(2+)</name>
        <dbReference type="ChEBI" id="CHEBI:29035"/>
    </cofactor>
    <text evidence="14">Binds 2 divalent metal cations per subunit. Magnesium or manganese.</text>
</comment>
<dbReference type="InterPro" id="IPR036144">
    <property type="entry name" value="RibA-like_sf"/>
</dbReference>
<feature type="binding site" evidence="14">
    <location>
        <position position="32"/>
    </location>
    <ligand>
        <name>D-ribulose 5-phosphate</name>
        <dbReference type="ChEBI" id="CHEBI:58121"/>
    </ligand>
</feature>
<comment type="similarity">
    <text evidence="14">Belongs to the DHBP synthase family.</text>
</comment>
<evidence type="ECO:0000256" key="2">
    <source>
        <dbReference type="ARBA" id="ARBA00001936"/>
    </source>
</evidence>
<protein>
    <recommendedName>
        <fullName evidence="8 14">3,4-dihydroxy-2-butanone 4-phosphate synthase</fullName>
        <shortName evidence="14">DHBP synthase</shortName>
        <ecNumber evidence="7 14">4.1.99.12</ecNumber>
    </recommendedName>
</protein>
<feature type="site" description="Essential for catalytic activity" evidence="14">
    <location>
        <position position="164"/>
    </location>
</feature>
<keyword evidence="11 14" id="KW-0460">Magnesium</keyword>
<evidence type="ECO:0000256" key="14">
    <source>
        <dbReference type="HAMAP-Rule" id="MF_00180"/>
    </source>
</evidence>
<evidence type="ECO:0000313" key="17">
    <source>
        <dbReference type="Proteomes" id="UP001294570"/>
    </source>
</evidence>
<comment type="pathway">
    <text evidence="4 14">Cofactor biosynthesis; riboflavin biosynthesis; 2-hydroxy-3-oxobutyl phosphate from D-ribulose 5-phosphate: step 1/1.</text>
</comment>
<keyword evidence="13 14" id="KW-0456">Lyase</keyword>
<dbReference type="Gene3D" id="3.90.870.10">
    <property type="entry name" value="DHBP synthase"/>
    <property type="match status" value="1"/>
</dbReference>
<keyword evidence="17" id="KW-1185">Reference proteome</keyword>
<comment type="catalytic activity">
    <reaction evidence="1 14">
        <text>D-ribulose 5-phosphate = (2S)-2-hydroxy-3-oxobutyl phosphate + formate + H(+)</text>
        <dbReference type="Rhea" id="RHEA:18457"/>
        <dbReference type="ChEBI" id="CHEBI:15378"/>
        <dbReference type="ChEBI" id="CHEBI:15740"/>
        <dbReference type="ChEBI" id="CHEBI:58121"/>
        <dbReference type="ChEBI" id="CHEBI:58830"/>
        <dbReference type="EC" id="4.1.99.12"/>
    </reaction>
</comment>
<comment type="similarity">
    <text evidence="5">In the N-terminal section; belongs to the DHBP synthase family.</text>
</comment>
<evidence type="ECO:0000256" key="11">
    <source>
        <dbReference type="ARBA" id="ARBA00022842"/>
    </source>
</evidence>
<dbReference type="Pfam" id="PF00925">
    <property type="entry name" value="GTP_cyclohydro2"/>
    <property type="match status" value="1"/>
</dbReference>
<comment type="subunit">
    <text evidence="14">Homodimer.</text>
</comment>
<feature type="binding site" evidence="14">
    <location>
        <position position="28"/>
    </location>
    <ligand>
        <name>Mg(2+)</name>
        <dbReference type="ChEBI" id="CHEBI:18420"/>
        <label>2</label>
    </ligand>
</feature>
<evidence type="ECO:0000256" key="13">
    <source>
        <dbReference type="ARBA" id="ARBA00023239"/>
    </source>
</evidence>
<comment type="function">
    <text evidence="3 14">Catalyzes the conversion of D-ribulose 5-phosphate to formate and 3,4-dihydroxy-2-butanone 4-phosphate.</text>
</comment>
<comment type="cofactor">
    <cofactor evidence="2">
        <name>Mn(2+)</name>
        <dbReference type="ChEBI" id="CHEBI:29035"/>
    </cofactor>
</comment>
<dbReference type="SUPFAM" id="SSF55821">
    <property type="entry name" value="YrdC/RibB"/>
    <property type="match status" value="1"/>
</dbReference>
<dbReference type="GO" id="GO:0008686">
    <property type="term" value="F:3,4-dihydroxy-2-butanone-4-phosphate synthase activity"/>
    <property type="evidence" value="ECO:0007669"/>
    <property type="project" value="UniProtKB-EC"/>
</dbReference>
<keyword evidence="12 14" id="KW-0464">Manganese</keyword>
<dbReference type="Proteomes" id="UP001294570">
    <property type="component" value="Unassembled WGS sequence"/>
</dbReference>
<evidence type="ECO:0000256" key="4">
    <source>
        <dbReference type="ARBA" id="ARBA00004904"/>
    </source>
</evidence>